<name>A0A3N9UMX3_9BACI</name>
<evidence type="ECO:0000313" key="2">
    <source>
        <dbReference type="Proteomes" id="UP000274033"/>
    </source>
</evidence>
<dbReference type="AlphaFoldDB" id="A0A3N9UMX3"/>
<dbReference type="OrthoDB" id="1258529at2"/>
<dbReference type="RefSeq" id="WP_124766088.1">
    <property type="nucleotide sequence ID" value="NZ_JAFBDY010000025.1"/>
</dbReference>
<evidence type="ECO:0008006" key="3">
    <source>
        <dbReference type="Google" id="ProtNLM"/>
    </source>
</evidence>
<sequence>MSTNQPKKTITLAPPEELWNFNLLIKDPNAMAFYPSVAERIGLNEAILLTKLEFLLNESTVEVEGYKWVRKTYAEWKKVLPMWSEDMFKRILLKLEKEGFIIATTDYNKVLFDNTKWYRINYDKVEEAFY</sequence>
<organism evidence="1 2">
    <name type="scientific">Lysinibacillus composti</name>
    <dbReference type="NCBI Taxonomy" id="720633"/>
    <lineage>
        <taxon>Bacteria</taxon>
        <taxon>Bacillati</taxon>
        <taxon>Bacillota</taxon>
        <taxon>Bacilli</taxon>
        <taxon>Bacillales</taxon>
        <taxon>Bacillaceae</taxon>
        <taxon>Lysinibacillus</taxon>
    </lineage>
</organism>
<reference evidence="1 2" key="1">
    <citation type="journal article" date="2013" name="J. Microbiol.">
        <title>Lysinibacillus chungkukjangi sp. nov., isolated from Chungkukjang, Korean fermented soybean food.</title>
        <authorList>
            <person name="Kim S.J."/>
            <person name="Jang Y.H."/>
            <person name="Hamada M."/>
            <person name="Ahn J.H."/>
            <person name="Weon H.Y."/>
            <person name="Suzuki K."/>
            <person name="Whang K.S."/>
            <person name="Kwon S.W."/>
        </authorList>
    </citation>
    <scope>NUCLEOTIDE SEQUENCE [LARGE SCALE GENOMIC DNA]</scope>
    <source>
        <strain evidence="1 2">MCCC 1A12701</strain>
    </source>
</reference>
<accession>A0A3N9UMX3</accession>
<comment type="caution">
    <text evidence="1">The sequence shown here is derived from an EMBL/GenBank/DDBJ whole genome shotgun (WGS) entry which is preliminary data.</text>
</comment>
<evidence type="ECO:0000313" key="1">
    <source>
        <dbReference type="EMBL" id="RQW73842.1"/>
    </source>
</evidence>
<gene>
    <name evidence="1" type="ORF">EBB45_14835</name>
</gene>
<proteinExistence type="predicted"/>
<dbReference type="Proteomes" id="UP000274033">
    <property type="component" value="Unassembled WGS sequence"/>
</dbReference>
<keyword evidence="2" id="KW-1185">Reference proteome</keyword>
<protein>
    <recommendedName>
        <fullName evidence="3">Replication protein</fullName>
    </recommendedName>
</protein>
<dbReference type="EMBL" id="RRCT01000015">
    <property type="protein sequence ID" value="RQW73842.1"/>
    <property type="molecule type" value="Genomic_DNA"/>
</dbReference>